<feature type="region of interest" description="Disordered" evidence="1">
    <location>
        <begin position="409"/>
        <end position="438"/>
    </location>
</feature>
<gene>
    <name evidence="2" type="ORF">AAF712_010290</name>
</gene>
<feature type="compositionally biased region" description="Basic and acidic residues" evidence="1">
    <location>
        <begin position="188"/>
        <end position="211"/>
    </location>
</feature>
<accession>A0ABR2ZME2</accession>
<organism evidence="2 3">
    <name type="scientific">Marasmius tenuissimus</name>
    <dbReference type="NCBI Taxonomy" id="585030"/>
    <lineage>
        <taxon>Eukaryota</taxon>
        <taxon>Fungi</taxon>
        <taxon>Dikarya</taxon>
        <taxon>Basidiomycota</taxon>
        <taxon>Agaricomycotina</taxon>
        <taxon>Agaricomycetes</taxon>
        <taxon>Agaricomycetidae</taxon>
        <taxon>Agaricales</taxon>
        <taxon>Marasmiineae</taxon>
        <taxon>Marasmiaceae</taxon>
        <taxon>Marasmius</taxon>
    </lineage>
</organism>
<feature type="compositionally biased region" description="Basic and acidic residues" evidence="1">
    <location>
        <begin position="227"/>
        <end position="239"/>
    </location>
</feature>
<feature type="compositionally biased region" description="Basic and acidic residues" evidence="1">
    <location>
        <begin position="36"/>
        <end position="46"/>
    </location>
</feature>
<feature type="compositionally biased region" description="Basic residues" evidence="1">
    <location>
        <begin position="68"/>
        <end position="84"/>
    </location>
</feature>
<feature type="compositionally biased region" description="Polar residues" evidence="1">
    <location>
        <begin position="281"/>
        <end position="298"/>
    </location>
</feature>
<feature type="compositionally biased region" description="Basic and acidic residues" evidence="1">
    <location>
        <begin position="335"/>
        <end position="345"/>
    </location>
</feature>
<feature type="compositionally biased region" description="Acidic residues" evidence="1">
    <location>
        <begin position="13"/>
        <end position="31"/>
    </location>
</feature>
<dbReference type="EMBL" id="JBBXMP010000095">
    <property type="protein sequence ID" value="KAL0062835.1"/>
    <property type="molecule type" value="Genomic_DNA"/>
</dbReference>
<evidence type="ECO:0000313" key="2">
    <source>
        <dbReference type="EMBL" id="KAL0062835.1"/>
    </source>
</evidence>
<evidence type="ECO:0000313" key="3">
    <source>
        <dbReference type="Proteomes" id="UP001437256"/>
    </source>
</evidence>
<proteinExistence type="predicted"/>
<protein>
    <submittedName>
        <fullName evidence="2">Uncharacterized protein</fullName>
    </submittedName>
</protein>
<reference evidence="2 3" key="1">
    <citation type="submission" date="2024-05" db="EMBL/GenBank/DDBJ databases">
        <title>A draft genome resource for the thread blight pathogen Marasmius tenuissimus strain MS-2.</title>
        <authorList>
            <person name="Yulfo-Soto G.E."/>
            <person name="Baruah I.K."/>
            <person name="Amoako-Attah I."/>
            <person name="Bukari Y."/>
            <person name="Meinhardt L.W."/>
            <person name="Bailey B.A."/>
            <person name="Cohen S.P."/>
        </authorList>
    </citation>
    <scope>NUCLEOTIDE SEQUENCE [LARGE SCALE GENOMIC DNA]</scope>
    <source>
        <strain evidence="2 3">MS-2</strain>
    </source>
</reference>
<name>A0ABR2ZME2_9AGAR</name>
<sequence>MHSASSDPFGLFEESELTPIEEIEEEAEVSDTEGPPLREREAEKQAVPDGEFEAASQPAQTEGAPKGGAKKRLATTGKVGRKKPRVEGGVQETAVKAPRKRTQGQAAPNVQRRTWAMARLQSEETKATVAEAPDFNQQPLKAAGGEVKCDDDLTLPGGVSVEEYLAGTATATSQPKAGQTEGSTSPDPADHQGAEQEGKTKAGGSRDRGDRIQTAVALSDDSNSPKPTRDQGEMEHDDISMDMDAGRSTIDVQVDENSGPGNQCELTAQSQVLENHGASKPATNVTATHECITNQMPRSRNDPEDVGLSRLDAEDSDDESKDEGKQTGIRKGKRKGEAKPLKNGGDRRYFRDELLENEAIEAIEQFCPEAATTCRELAIQVLVSQQAFIKCNYHHKSGKHRRRYIFDDMNPDDPSPRVTGVPFAPSEPKKNEDDQSFRKEKDTWAPLVRFEMPKRNGIEVCHCGCTLEDALWGLYLWKTSEIASASSSGRWDNYRTDWIDPRQRKLIIERLREHGVRLEHLWKYRLEAKGPVRVYVEVSKADHLRAQITVLMEMLAELEGEEDSETSEAVRSKSAK</sequence>
<feature type="compositionally biased region" description="Polar residues" evidence="1">
    <location>
        <begin position="169"/>
        <end position="186"/>
    </location>
</feature>
<evidence type="ECO:0000256" key="1">
    <source>
        <dbReference type="SAM" id="MobiDB-lite"/>
    </source>
</evidence>
<feature type="compositionally biased region" description="Basic and acidic residues" evidence="1">
    <location>
        <begin position="427"/>
        <end position="438"/>
    </location>
</feature>
<feature type="compositionally biased region" description="Polar residues" evidence="1">
    <location>
        <begin position="103"/>
        <end position="112"/>
    </location>
</feature>
<keyword evidence="3" id="KW-1185">Reference proteome</keyword>
<dbReference type="Proteomes" id="UP001437256">
    <property type="component" value="Unassembled WGS sequence"/>
</dbReference>
<comment type="caution">
    <text evidence="2">The sequence shown here is derived from an EMBL/GenBank/DDBJ whole genome shotgun (WGS) entry which is preliminary data.</text>
</comment>
<feature type="compositionally biased region" description="Polar residues" evidence="1">
    <location>
        <begin position="255"/>
        <end position="273"/>
    </location>
</feature>
<feature type="region of interest" description="Disordered" evidence="1">
    <location>
        <begin position="1"/>
        <end position="345"/>
    </location>
</feature>